<name>A0A9W9X484_9EURO</name>
<proteinExistence type="predicted"/>
<gene>
    <name evidence="1" type="ORF">N7530_002679</name>
</gene>
<organism evidence="1 2">
    <name type="scientific">Penicillium desertorum</name>
    <dbReference type="NCBI Taxonomy" id="1303715"/>
    <lineage>
        <taxon>Eukaryota</taxon>
        <taxon>Fungi</taxon>
        <taxon>Dikarya</taxon>
        <taxon>Ascomycota</taxon>
        <taxon>Pezizomycotina</taxon>
        <taxon>Eurotiomycetes</taxon>
        <taxon>Eurotiomycetidae</taxon>
        <taxon>Eurotiales</taxon>
        <taxon>Aspergillaceae</taxon>
        <taxon>Penicillium</taxon>
    </lineage>
</organism>
<sequence length="69" mass="7980">MYNGMDPTDEIILRGELLTILRVMLGQLRKVRLLHHKRAPVFLVSFAGKRARAFEAYSDGQALVLRTYY</sequence>
<dbReference type="Proteomes" id="UP001147760">
    <property type="component" value="Unassembled WGS sequence"/>
</dbReference>
<reference evidence="1" key="2">
    <citation type="journal article" date="2023" name="IMA Fungus">
        <title>Comparative genomic study of the Penicillium genus elucidates a diverse pangenome and 15 lateral gene transfer events.</title>
        <authorList>
            <person name="Petersen C."/>
            <person name="Sorensen T."/>
            <person name="Nielsen M.R."/>
            <person name="Sondergaard T.E."/>
            <person name="Sorensen J.L."/>
            <person name="Fitzpatrick D.A."/>
            <person name="Frisvad J.C."/>
            <person name="Nielsen K.L."/>
        </authorList>
    </citation>
    <scope>NUCLEOTIDE SEQUENCE</scope>
    <source>
        <strain evidence="1">IBT 17660</strain>
    </source>
</reference>
<accession>A0A9W9X484</accession>
<dbReference type="EMBL" id="JAPWDO010000002">
    <property type="protein sequence ID" value="KAJ5483433.1"/>
    <property type="molecule type" value="Genomic_DNA"/>
</dbReference>
<evidence type="ECO:0000313" key="1">
    <source>
        <dbReference type="EMBL" id="KAJ5483433.1"/>
    </source>
</evidence>
<evidence type="ECO:0000313" key="2">
    <source>
        <dbReference type="Proteomes" id="UP001147760"/>
    </source>
</evidence>
<keyword evidence="2" id="KW-1185">Reference proteome</keyword>
<reference evidence="1" key="1">
    <citation type="submission" date="2022-12" db="EMBL/GenBank/DDBJ databases">
        <authorList>
            <person name="Petersen C."/>
        </authorList>
    </citation>
    <scope>NUCLEOTIDE SEQUENCE</scope>
    <source>
        <strain evidence="1">IBT 17660</strain>
    </source>
</reference>
<dbReference type="AlphaFoldDB" id="A0A9W9X484"/>
<protein>
    <submittedName>
        <fullName evidence="1">Uncharacterized protein</fullName>
    </submittedName>
</protein>
<dbReference type="OrthoDB" id="4177740at2759"/>
<comment type="caution">
    <text evidence="1">The sequence shown here is derived from an EMBL/GenBank/DDBJ whole genome shotgun (WGS) entry which is preliminary data.</text>
</comment>